<feature type="transmembrane region" description="Helical" evidence="7">
    <location>
        <begin position="126"/>
        <end position="148"/>
    </location>
</feature>
<feature type="region of interest" description="Disordered" evidence="6">
    <location>
        <begin position="353"/>
        <end position="380"/>
    </location>
</feature>
<dbReference type="EnsemblMetazoa" id="XM_038196097.1">
    <property type="protein sequence ID" value="XP_038052025.1"/>
    <property type="gene ID" value="LOC119724838"/>
</dbReference>
<reference evidence="9" key="1">
    <citation type="submission" date="2022-11" db="UniProtKB">
        <authorList>
            <consortium name="EnsemblMetazoa"/>
        </authorList>
    </citation>
    <scope>IDENTIFICATION</scope>
</reference>
<feature type="transmembrane region" description="Helical" evidence="7">
    <location>
        <begin position="587"/>
        <end position="605"/>
    </location>
</feature>
<dbReference type="GeneID" id="119724838"/>
<evidence type="ECO:0000256" key="4">
    <source>
        <dbReference type="ARBA" id="ARBA00023136"/>
    </source>
</evidence>
<evidence type="ECO:0000313" key="10">
    <source>
        <dbReference type="Proteomes" id="UP000887568"/>
    </source>
</evidence>
<evidence type="ECO:0000256" key="1">
    <source>
        <dbReference type="ARBA" id="ARBA00004141"/>
    </source>
</evidence>
<feature type="compositionally biased region" description="Acidic residues" evidence="6">
    <location>
        <begin position="484"/>
        <end position="496"/>
    </location>
</feature>
<dbReference type="GO" id="GO:0005783">
    <property type="term" value="C:endoplasmic reticulum"/>
    <property type="evidence" value="ECO:0007669"/>
    <property type="project" value="InterPro"/>
</dbReference>
<evidence type="ECO:0000259" key="8">
    <source>
        <dbReference type="Pfam" id="PF12129"/>
    </source>
</evidence>
<keyword evidence="10" id="KW-1185">Reference proteome</keyword>
<feature type="transmembrane region" description="Helical" evidence="7">
    <location>
        <begin position="637"/>
        <end position="660"/>
    </location>
</feature>
<dbReference type="Proteomes" id="UP000887568">
    <property type="component" value="Unplaced"/>
</dbReference>
<keyword evidence="2 7" id="KW-0812">Transmembrane</keyword>
<dbReference type="PANTHER" id="PTHR12680:SF6">
    <property type="entry name" value="PROTEIN PHTF"/>
    <property type="match status" value="1"/>
</dbReference>
<name>A0A913ZLP6_PATMI</name>
<feature type="transmembrane region" description="Helical" evidence="7">
    <location>
        <begin position="721"/>
        <end position="739"/>
    </location>
</feature>
<feature type="compositionally biased region" description="Basic and acidic residues" evidence="6">
    <location>
        <begin position="404"/>
        <end position="417"/>
    </location>
</feature>
<dbReference type="Pfam" id="PF12129">
    <property type="entry name" value="PHTF1-2_N"/>
    <property type="match status" value="1"/>
</dbReference>
<organism evidence="9 10">
    <name type="scientific">Patiria miniata</name>
    <name type="common">Bat star</name>
    <name type="synonym">Asterina miniata</name>
    <dbReference type="NCBI Taxonomy" id="46514"/>
    <lineage>
        <taxon>Eukaryota</taxon>
        <taxon>Metazoa</taxon>
        <taxon>Echinodermata</taxon>
        <taxon>Eleutherozoa</taxon>
        <taxon>Asterozoa</taxon>
        <taxon>Asteroidea</taxon>
        <taxon>Valvatacea</taxon>
        <taxon>Valvatida</taxon>
        <taxon>Asterinidae</taxon>
        <taxon>Patiria</taxon>
    </lineage>
</organism>
<keyword evidence="5" id="KW-0325">Glycoprotein</keyword>
<dbReference type="InterPro" id="IPR021980">
    <property type="entry name" value="PHTF1/2_N"/>
</dbReference>
<feature type="domain" description="PHTF1/2 N-terminal" evidence="8">
    <location>
        <begin position="29"/>
        <end position="183"/>
    </location>
</feature>
<feature type="compositionally biased region" description="Low complexity" evidence="6">
    <location>
        <begin position="497"/>
        <end position="507"/>
    </location>
</feature>
<feature type="transmembrane region" description="Helical" evidence="7">
    <location>
        <begin position="759"/>
        <end position="776"/>
    </location>
</feature>
<feature type="transmembrane region" description="Helical" evidence="7">
    <location>
        <begin position="163"/>
        <end position="184"/>
    </location>
</feature>
<evidence type="ECO:0000256" key="5">
    <source>
        <dbReference type="ARBA" id="ARBA00023180"/>
    </source>
</evidence>
<dbReference type="RefSeq" id="XP_038052026.1">
    <property type="nucleotide sequence ID" value="XM_038196098.1"/>
</dbReference>
<protein>
    <recommendedName>
        <fullName evidence="8">PHTF1/2 N-terminal domain-containing protein</fullName>
    </recommendedName>
</protein>
<keyword evidence="4 7" id="KW-0472">Membrane</keyword>
<dbReference type="EnsemblMetazoa" id="XM_038196098.1">
    <property type="protein sequence ID" value="XP_038052026.1"/>
    <property type="gene ID" value="LOC119724838"/>
</dbReference>
<dbReference type="RefSeq" id="XP_038052025.1">
    <property type="nucleotide sequence ID" value="XM_038196097.1"/>
</dbReference>
<evidence type="ECO:0000256" key="3">
    <source>
        <dbReference type="ARBA" id="ARBA00022989"/>
    </source>
</evidence>
<feature type="transmembrane region" description="Helical" evidence="7">
    <location>
        <begin position="842"/>
        <end position="865"/>
    </location>
</feature>
<dbReference type="AlphaFoldDB" id="A0A913ZLP6"/>
<accession>A0A913ZLP6</accession>
<dbReference type="OrthoDB" id="10066656at2759"/>
<comment type="subcellular location">
    <subcellularLocation>
        <location evidence="1">Membrane</location>
        <topology evidence="1">Multi-pass membrane protein</topology>
    </subcellularLocation>
</comment>
<dbReference type="PANTHER" id="PTHR12680">
    <property type="entry name" value="PUTATIVE HOMEODOMAIN TRANSCRIPTION FACTOR PHTF"/>
    <property type="match status" value="1"/>
</dbReference>
<evidence type="ECO:0000256" key="6">
    <source>
        <dbReference type="SAM" id="MobiDB-lite"/>
    </source>
</evidence>
<keyword evidence="3 7" id="KW-1133">Transmembrane helix</keyword>
<feature type="region of interest" description="Disordered" evidence="6">
    <location>
        <begin position="191"/>
        <end position="225"/>
    </location>
</feature>
<dbReference type="GO" id="GO:0016020">
    <property type="term" value="C:membrane"/>
    <property type="evidence" value="ECO:0007669"/>
    <property type="project" value="UniProtKB-SubCell"/>
</dbReference>
<proteinExistence type="predicted"/>
<dbReference type="InterPro" id="IPR039775">
    <property type="entry name" value="PHTF1/2"/>
</dbReference>
<sequence>MVVRVKRAKVKRLHRSSSRLSEMLGFSGINAAISGFQEQIGAYDKELWEEHVEIKELNIQGLAAHSIPLRTGRLKTELIDIDLVRGSTFTKAKPEHSLGASARKGLIRVVFFPLYYRWWKQQLSKWMLVCLLVLYVLQLFSCTVYFAYSPNDGQQPIFFTEVFTPVILALVLGTVYSLVVCTTVKKSRALRRRMTRRSRQVKTKQRKATSDEGSGNYSKKRGMRRSQSLPCTADTYFQMRQARRNITRRFSRPGIVVEDSATGRRESLVEGMDEASVEDGLGMSGTTGGKPVKYIQCIEGDETTGFTEEDFTLLGKPIEESNIAGEILLPDQDPNADAAIVFTTSRSDSLLAAEEPEVKGQGSSEPAEESQGYVTQKPGAEVGTVEISNVSLLERAQKSSVTHFSDDVSDNPHHASDSEGPTEDMEDRGRERSLRGRAGVRKGRRKRQEYGSSNDSDMDTRPVRQCKSLMEDPHLRGPSRSGDSDMDDPSWGETAEEVSSSGTSSESSESDSSDSDNEKNEEIPHFEDPFKLLPATVTSTPSACTNTEKIRVRIFEGNECKKTDLSVLEISCYINTKVHNTRSSCDYILIGALCAAILASIPISFRLRGVSFLDFDLSWLTYSRLQRAADSFRLNTAAYIVIGLCSMERFALSLMFFFLLSVAEKTYKQRCLFAKYFSHLTSTRRARKSGLPHFRLDKVSNIKAWLSLRSFLKKRGPQRSIDVIVSSAFMLTLCLMSVLCVEMLQKEFKFLSHLFNWELIAWTFCMCPFLLRFMTLGSNINQKFRNTSVLLTEQINLYLHMEKKPHKKDDLMLVNNVLKLASKLLKEIETPFKIAGMAMNPVLYNITRVVVLSAFSGVLTELLGFKLKLWKIKAT</sequence>
<dbReference type="OMA" id="GESECSM"/>
<feature type="compositionally biased region" description="Basic residues" evidence="6">
    <location>
        <begin position="191"/>
        <end position="207"/>
    </location>
</feature>
<evidence type="ECO:0000256" key="2">
    <source>
        <dbReference type="ARBA" id="ARBA00022692"/>
    </source>
</evidence>
<evidence type="ECO:0000313" key="9">
    <source>
        <dbReference type="EnsemblMetazoa" id="XP_038052025.1"/>
    </source>
</evidence>
<feature type="region of interest" description="Disordered" evidence="6">
    <location>
        <begin position="401"/>
        <end position="531"/>
    </location>
</feature>
<feature type="compositionally biased region" description="Basic and acidic residues" evidence="6">
    <location>
        <begin position="516"/>
        <end position="530"/>
    </location>
</feature>
<feature type="compositionally biased region" description="Basic residues" evidence="6">
    <location>
        <begin position="438"/>
        <end position="447"/>
    </location>
</feature>
<evidence type="ECO:0000256" key="7">
    <source>
        <dbReference type="SAM" id="Phobius"/>
    </source>
</evidence>